<comment type="caution">
    <text evidence="2">The sequence shown here is derived from an EMBL/GenBank/DDBJ whole genome shotgun (WGS) entry which is preliminary data.</text>
</comment>
<dbReference type="AlphaFoldDB" id="A0A5J9U2Z1"/>
<sequence length="122" mass="13636">MLSTGGQNPRNCFPEKLDNSKLARAAAGAVGAPHPPRARLRRHWPSSLRLKQLNIMILRQIMYGERDCQDEDASQTKRRNNKRIRGSGPPAAKPLVQKKLNAMIDRVPCVGTKQGYSHCLSH</sequence>
<dbReference type="Proteomes" id="UP000324897">
    <property type="component" value="Chromosome 7"/>
</dbReference>
<feature type="region of interest" description="Disordered" evidence="1">
    <location>
        <begin position="67"/>
        <end position="94"/>
    </location>
</feature>
<evidence type="ECO:0000256" key="1">
    <source>
        <dbReference type="SAM" id="MobiDB-lite"/>
    </source>
</evidence>
<gene>
    <name evidence="2" type="ORF">EJB05_34131</name>
</gene>
<protein>
    <submittedName>
        <fullName evidence="2">Uncharacterized protein</fullName>
    </submittedName>
</protein>
<dbReference type="OrthoDB" id="408788at2759"/>
<reference evidence="2 3" key="1">
    <citation type="journal article" date="2019" name="Sci. Rep.">
        <title>A high-quality genome of Eragrostis curvula grass provides insights into Poaceae evolution and supports new strategies to enhance forage quality.</title>
        <authorList>
            <person name="Carballo J."/>
            <person name="Santos B.A.C.M."/>
            <person name="Zappacosta D."/>
            <person name="Garbus I."/>
            <person name="Selva J.P."/>
            <person name="Gallo C.A."/>
            <person name="Diaz A."/>
            <person name="Albertini E."/>
            <person name="Caccamo M."/>
            <person name="Echenique V."/>
        </authorList>
    </citation>
    <scope>NUCLEOTIDE SEQUENCE [LARGE SCALE GENOMIC DNA]</scope>
    <source>
        <strain evidence="3">cv. Victoria</strain>
        <tissue evidence="2">Leaf</tissue>
    </source>
</reference>
<proteinExistence type="predicted"/>
<organism evidence="2 3">
    <name type="scientific">Eragrostis curvula</name>
    <name type="common">weeping love grass</name>
    <dbReference type="NCBI Taxonomy" id="38414"/>
    <lineage>
        <taxon>Eukaryota</taxon>
        <taxon>Viridiplantae</taxon>
        <taxon>Streptophyta</taxon>
        <taxon>Embryophyta</taxon>
        <taxon>Tracheophyta</taxon>
        <taxon>Spermatophyta</taxon>
        <taxon>Magnoliopsida</taxon>
        <taxon>Liliopsida</taxon>
        <taxon>Poales</taxon>
        <taxon>Poaceae</taxon>
        <taxon>PACMAD clade</taxon>
        <taxon>Chloridoideae</taxon>
        <taxon>Eragrostideae</taxon>
        <taxon>Eragrostidinae</taxon>
        <taxon>Eragrostis</taxon>
    </lineage>
</organism>
<name>A0A5J9U2Z1_9POAL</name>
<dbReference type="EMBL" id="RWGY01000029">
    <property type="protein sequence ID" value="TVU18063.1"/>
    <property type="molecule type" value="Genomic_DNA"/>
</dbReference>
<keyword evidence="3" id="KW-1185">Reference proteome</keyword>
<dbReference type="Gramene" id="TVU18063">
    <property type="protein sequence ID" value="TVU18063"/>
    <property type="gene ID" value="EJB05_34131"/>
</dbReference>
<evidence type="ECO:0000313" key="3">
    <source>
        <dbReference type="Proteomes" id="UP000324897"/>
    </source>
</evidence>
<evidence type="ECO:0000313" key="2">
    <source>
        <dbReference type="EMBL" id="TVU18063.1"/>
    </source>
</evidence>
<feature type="compositionally biased region" description="Basic residues" evidence="1">
    <location>
        <begin position="76"/>
        <end position="85"/>
    </location>
</feature>
<accession>A0A5J9U2Z1</accession>